<organism evidence="11 12">
    <name type="scientific">Campylobacter magnus</name>
    <dbReference type="NCBI Taxonomy" id="3026462"/>
    <lineage>
        <taxon>Bacteria</taxon>
        <taxon>Pseudomonadati</taxon>
        <taxon>Campylobacterota</taxon>
        <taxon>Epsilonproteobacteria</taxon>
        <taxon>Campylobacterales</taxon>
        <taxon>Campylobacteraceae</taxon>
        <taxon>Campylobacter</taxon>
    </lineage>
</organism>
<dbReference type="EMBL" id="JAULJQ010000002">
    <property type="protein sequence ID" value="MDO2408882.1"/>
    <property type="molecule type" value="Genomic_DNA"/>
</dbReference>
<keyword evidence="3 9" id="KW-0347">Helicase</keyword>
<dbReference type="RefSeq" id="WP_302243641.1">
    <property type="nucleotide sequence ID" value="NZ_JAULJQ010000002.1"/>
</dbReference>
<evidence type="ECO:0000256" key="7">
    <source>
        <dbReference type="ARBA" id="ARBA00034808"/>
    </source>
</evidence>
<evidence type="ECO:0000256" key="8">
    <source>
        <dbReference type="ARBA" id="ARBA00048988"/>
    </source>
</evidence>
<keyword evidence="12" id="KW-1185">Reference proteome</keyword>
<dbReference type="Pfam" id="PF00580">
    <property type="entry name" value="UvrD-helicase"/>
    <property type="match status" value="1"/>
</dbReference>
<dbReference type="EC" id="5.6.2.4" evidence="7"/>
<reference evidence="11 12" key="1">
    <citation type="submission" date="2023-06" db="EMBL/GenBank/DDBJ databases">
        <title>Campylobacter magnum sp. nov., isolated from cecal contents of domestic pigs (Sus scrofa domesticus).</title>
        <authorList>
            <person name="Papic B."/>
            <person name="Gruntar I."/>
        </authorList>
    </citation>
    <scope>NUCLEOTIDE SEQUENCE [LARGE SCALE GENOMIC DNA]</scope>
    <source>
        <strain evidence="12">34484-21</strain>
    </source>
</reference>
<protein>
    <recommendedName>
        <fullName evidence="7">DNA 3'-5' helicase</fullName>
        <ecNumber evidence="7">5.6.2.4</ecNumber>
    </recommendedName>
</protein>
<dbReference type="PANTHER" id="PTHR11070:SF67">
    <property type="entry name" value="DNA 3'-5' HELICASE"/>
    <property type="match status" value="1"/>
</dbReference>
<evidence type="ECO:0000313" key="12">
    <source>
        <dbReference type="Proteomes" id="UP001171111"/>
    </source>
</evidence>
<dbReference type="InterPro" id="IPR027417">
    <property type="entry name" value="P-loop_NTPase"/>
</dbReference>
<evidence type="ECO:0000256" key="2">
    <source>
        <dbReference type="ARBA" id="ARBA00022801"/>
    </source>
</evidence>
<evidence type="ECO:0000259" key="10">
    <source>
        <dbReference type="PROSITE" id="PS51198"/>
    </source>
</evidence>
<evidence type="ECO:0000256" key="5">
    <source>
        <dbReference type="ARBA" id="ARBA00023235"/>
    </source>
</evidence>
<keyword evidence="5" id="KW-0413">Isomerase</keyword>
<keyword evidence="1 9" id="KW-0547">Nucleotide-binding</keyword>
<feature type="domain" description="UvrD-like helicase ATP-binding" evidence="10">
    <location>
        <begin position="1"/>
        <end position="410"/>
    </location>
</feature>
<evidence type="ECO:0000313" key="11">
    <source>
        <dbReference type="EMBL" id="MDO2408882.1"/>
    </source>
</evidence>
<proteinExistence type="predicted"/>
<comment type="catalytic activity">
    <reaction evidence="6">
        <text>Couples ATP hydrolysis with the unwinding of duplex DNA by translocating in the 3'-5' direction.</text>
        <dbReference type="EC" id="5.6.2.4"/>
    </reaction>
</comment>
<comment type="catalytic activity">
    <reaction evidence="8">
        <text>ATP + H2O = ADP + phosphate + H(+)</text>
        <dbReference type="Rhea" id="RHEA:13065"/>
        <dbReference type="ChEBI" id="CHEBI:15377"/>
        <dbReference type="ChEBI" id="CHEBI:15378"/>
        <dbReference type="ChEBI" id="CHEBI:30616"/>
        <dbReference type="ChEBI" id="CHEBI:43474"/>
        <dbReference type="ChEBI" id="CHEBI:456216"/>
        <dbReference type="EC" id="5.6.2.4"/>
    </reaction>
</comment>
<gene>
    <name evidence="11" type="ORF">Q2362_02050</name>
</gene>
<evidence type="ECO:0000256" key="1">
    <source>
        <dbReference type="ARBA" id="ARBA00022741"/>
    </source>
</evidence>
<dbReference type="Gene3D" id="3.40.50.300">
    <property type="entry name" value="P-loop containing nucleotide triphosphate hydrolases"/>
    <property type="match status" value="4"/>
</dbReference>
<dbReference type="PROSITE" id="PS51198">
    <property type="entry name" value="UVRD_HELICASE_ATP_BIND"/>
    <property type="match status" value="1"/>
</dbReference>
<comment type="caution">
    <text evidence="11">The sequence shown here is derived from an EMBL/GenBank/DDBJ whole genome shotgun (WGS) entry which is preliminary data.</text>
</comment>
<accession>A0ABT8TAJ7</accession>
<evidence type="ECO:0000256" key="9">
    <source>
        <dbReference type="PROSITE-ProRule" id="PRU00560"/>
    </source>
</evidence>
<keyword evidence="4 9" id="KW-0067">ATP-binding</keyword>
<dbReference type="NCBIfam" id="NF010487">
    <property type="entry name" value="PRK13909.1-4"/>
    <property type="match status" value="1"/>
</dbReference>
<dbReference type="SUPFAM" id="SSF52540">
    <property type="entry name" value="P-loop containing nucleoside triphosphate hydrolases"/>
    <property type="match status" value="1"/>
</dbReference>
<evidence type="ECO:0000256" key="6">
    <source>
        <dbReference type="ARBA" id="ARBA00034617"/>
    </source>
</evidence>
<evidence type="ECO:0000256" key="3">
    <source>
        <dbReference type="ARBA" id="ARBA00022806"/>
    </source>
</evidence>
<dbReference type="PANTHER" id="PTHR11070">
    <property type="entry name" value="UVRD / RECB / PCRA DNA HELICASE FAMILY MEMBER"/>
    <property type="match status" value="1"/>
</dbReference>
<dbReference type="InterPro" id="IPR014016">
    <property type="entry name" value="UvrD-like_ATP-bd"/>
</dbReference>
<sequence>MKEDKRFLALEASAGSGKTSSLAVRFVALILDKQNKGYPIISNILAITFTNKAANEMKEKIIKTFLSPQDYELSDISALLEISVDEVKNRLTARQSDFLSSELKIYTFDAFFAQILRQFSLNVGLLPDFSNGENLENLINQNLIKLLSKDEIKALARFILSANFKTAANFLEVAKQMSEYEIESFSSPAPSQSAVWQAYDELKKAALLVCEKKGVNAFNEVKNIKDFYKLLFDEKEAKIAKKAIDKCPLEKEALISALKAYYQGFCAHKISSFFEELKKYKKARKEAIKAKNAMDFSDVCAFVYELLRNEEKKFEPNELYFRLDGRIDDILIDEFQDTNARQFETLLPLIAEIFAGYGQNERLGSFFYVGDKKQSIYAFRGSHKEIFDYIKDSCFKQIKLEGLNINRRSTASIVDFVNETFSGKTQGYKAQLKDETNLGKVAGLVDISSFEYDKNEKNDESFFALLDSKVDFLLQKDIKPSQIHILCWQNEEITYIKEHLQSRGIKVASSAKELKASRQIQILLAYLRACLCPDESEYFCEFLARFGISAKPKKLAFNDPARTLKMLGKELGLNYQSKNCLKLYEIAASTNDIYEFFYKIQSDSTPASDTDEGGINILTVHKSKGLSLEHCIVCDRFGKGRNDDSVFLSHYDLKSAKWQITLNERILEFLGDENYKNIKAKIEKINDDERLNKLYVAFTRAKYSLFIIARNGGDGNAPSYFKPYTSGGQIKEVLDLKDGVRGEFFAGENKQDESLFSEPCAAFESIPSQEVPIKEGSRAGAGLKNIYFGQALHYAFELSGEFDKKGIGQGLALAKNKFGYLLDDEAFSSIKARIASFAELKKQKFADFKDYFKEQELIFKGKLLRLDALLLGENEAVILDFKSSVNAAKNSSEQMKVYKNAVEAIYKKPATAYFVTFKGDECYLKPLEF</sequence>
<dbReference type="Proteomes" id="UP001171111">
    <property type="component" value="Unassembled WGS sequence"/>
</dbReference>
<keyword evidence="2 9" id="KW-0378">Hydrolase</keyword>
<evidence type="ECO:0000256" key="4">
    <source>
        <dbReference type="ARBA" id="ARBA00022840"/>
    </source>
</evidence>
<feature type="binding site" evidence="9">
    <location>
        <begin position="12"/>
        <end position="19"/>
    </location>
    <ligand>
        <name>ATP</name>
        <dbReference type="ChEBI" id="CHEBI:30616"/>
    </ligand>
</feature>
<dbReference type="Pfam" id="PF13361">
    <property type="entry name" value="UvrD_C"/>
    <property type="match status" value="1"/>
</dbReference>
<name>A0ABT8TAJ7_9BACT</name>
<dbReference type="InterPro" id="IPR014017">
    <property type="entry name" value="DNA_helicase_UvrD-like_C"/>
</dbReference>
<dbReference type="InterPro" id="IPR000212">
    <property type="entry name" value="DNA_helicase_UvrD/REP"/>
</dbReference>